<dbReference type="RefSeq" id="WP_072933444.1">
    <property type="nucleotide sequence ID" value="NZ_BMFL01000007.1"/>
</dbReference>
<accession>A0A1M7BEH9</accession>
<organism evidence="2 3">
    <name type="scientific">Chishuiella changwenlii</name>
    <dbReference type="NCBI Taxonomy" id="1434701"/>
    <lineage>
        <taxon>Bacteria</taxon>
        <taxon>Pseudomonadati</taxon>
        <taxon>Bacteroidota</taxon>
        <taxon>Flavobacteriia</taxon>
        <taxon>Flavobacteriales</taxon>
        <taxon>Weeksellaceae</taxon>
        <taxon>Chishuiella</taxon>
    </lineage>
</organism>
<keyword evidence="4" id="KW-1185">Reference proteome</keyword>
<dbReference type="AlphaFoldDB" id="A0A1M7BEH9"/>
<proteinExistence type="predicted"/>
<dbReference type="EMBL" id="FRBH01000010">
    <property type="protein sequence ID" value="SHL53353.1"/>
    <property type="molecule type" value="Genomic_DNA"/>
</dbReference>
<gene>
    <name evidence="1" type="ORF">GCM10010984_12740</name>
    <name evidence="2" type="ORF">SAMN05443634_110150</name>
</gene>
<protein>
    <submittedName>
        <fullName evidence="2">Starch-binding associating with outer membrane</fullName>
    </submittedName>
</protein>
<reference evidence="2" key="3">
    <citation type="submission" date="2016-11" db="EMBL/GenBank/DDBJ databases">
        <authorList>
            <person name="Jaros S."/>
            <person name="Januszkiewicz K."/>
            <person name="Wedrychowicz H."/>
        </authorList>
    </citation>
    <scope>NUCLEOTIDE SEQUENCE [LARGE SCALE GENOMIC DNA]</scope>
    <source>
        <strain evidence="2">DSM 27989</strain>
    </source>
</reference>
<name>A0A1M7BEH9_9FLAO</name>
<dbReference type="Proteomes" id="UP000184120">
    <property type="component" value="Unassembled WGS sequence"/>
</dbReference>
<dbReference type="EMBL" id="BMFL01000007">
    <property type="protein sequence ID" value="GGE96642.1"/>
    <property type="molecule type" value="Genomic_DNA"/>
</dbReference>
<dbReference type="Proteomes" id="UP000650994">
    <property type="component" value="Unassembled WGS sequence"/>
</dbReference>
<evidence type="ECO:0000313" key="4">
    <source>
        <dbReference type="Proteomes" id="UP000650994"/>
    </source>
</evidence>
<reference evidence="1" key="5">
    <citation type="submission" date="2024-05" db="EMBL/GenBank/DDBJ databases">
        <authorList>
            <person name="Sun Q."/>
            <person name="Zhou Y."/>
        </authorList>
    </citation>
    <scope>NUCLEOTIDE SEQUENCE</scope>
    <source>
        <strain evidence="1">CGMCC 1.12707</strain>
    </source>
</reference>
<evidence type="ECO:0000313" key="3">
    <source>
        <dbReference type="Proteomes" id="UP000184120"/>
    </source>
</evidence>
<dbReference type="InterPro" id="IPR011990">
    <property type="entry name" value="TPR-like_helical_dom_sf"/>
</dbReference>
<reference evidence="4" key="4">
    <citation type="journal article" date="2019" name="Int. J. Syst. Evol. Microbiol.">
        <title>The Global Catalogue of Microorganisms (GCM) 10K type strain sequencing project: providing services to taxonomists for standard genome sequencing and annotation.</title>
        <authorList>
            <consortium name="The Broad Institute Genomics Platform"/>
            <consortium name="The Broad Institute Genome Sequencing Center for Infectious Disease"/>
            <person name="Wu L."/>
            <person name="Ma J."/>
        </authorList>
    </citation>
    <scope>NUCLEOTIDE SEQUENCE [LARGE SCALE GENOMIC DNA]</scope>
    <source>
        <strain evidence="4">CGMCC 1.12707</strain>
    </source>
</reference>
<dbReference type="Gene3D" id="1.25.40.390">
    <property type="match status" value="1"/>
</dbReference>
<reference evidence="3" key="2">
    <citation type="submission" date="2016-11" db="EMBL/GenBank/DDBJ databases">
        <authorList>
            <person name="Varghese N."/>
            <person name="Submissions S."/>
        </authorList>
    </citation>
    <scope>NUCLEOTIDE SEQUENCE [LARGE SCALE GENOMIC DNA]</scope>
    <source>
        <strain evidence="3">DSM 27989</strain>
    </source>
</reference>
<dbReference type="OrthoDB" id="725917at2"/>
<dbReference type="SUPFAM" id="SSF48452">
    <property type="entry name" value="TPR-like"/>
    <property type="match status" value="1"/>
</dbReference>
<evidence type="ECO:0000313" key="1">
    <source>
        <dbReference type="EMBL" id="GGE96642.1"/>
    </source>
</evidence>
<dbReference type="Pfam" id="PF12771">
    <property type="entry name" value="SusD-like_2"/>
    <property type="match status" value="1"/>
</dbReference>
<sequence length="488" mass="54878">MKKILLGLVAVFALNSCTDEDYDNLNHDQKNPEDVPASFLVTGATTSYFYRMISTNVNQNIFRLVSQYWNETQYTQETNYDLEGRSISDNLWNEINMKVLYNLDDARKRVELNEDLDKEEKANQLAIIDLLQVQAWQTLIDTFGNIPYSEALQGKDNLNPKYDDAKTIYEDLIKRAIKSTNAIDVNSPGFLKSDIIYYTTENGIVTYNSDMSKWKKFGASLQLKLGIQLSDVDASLAQSTIANAVNVGVFSSQADNFTLRYTGSEPYTNPLWIDLIKSGRTDFVAANTIVDKMNTLNDPRRAKFFKENLGEGVFVGGEYGRATAFAGHTQISATLESMSYPGTLLDYTEVQFMLAEAAARGFAVGGTAESFYESAIRASFEFWGNTTVEANTYLAQPNVAYATAAGDWKQKIGTQFWLAMYNKGFEGWNVWRRLDAPIFNLPQATKNPVPTRYTYPIRERNLNATNHNQASSAIGGDTQTTKLFWDVN</sequence>
<evidence type="ECO:0000313" key="2">
    <source>
        <dbReference type="EMBL" id="SHL53353.1"/>
    </source>
</evidence>
<dbReference type="STRING" id="1434701.SAMN05443634_110150"/>
<reference evidence="1" key="1">
    <citation type="journal article" date="2014" name="Int. J. Syst. Evol. Microbiol.">
        <title>Complete genome of a new Firmicutes species belonging to the dominant human colonic microbiota ('Ruminococcus bicirculans') reveals two chromosomes and a selective capacity to utilize plant glucans.</title>
        <authorList>
            <consortium name="NISC Comparative Sequencing Program"/>
            <person name="Wegmann U."/>
            <person name="Louis P."/>
            <person name="Goesmann A."/>
            <person name="Henrissat B."/>
            <person name="Duncan S.H."/>
            <person name="Flint H.J."/>
        </authorList>
    </citation>
    <scope>NUCLEOTIDE SEQUENCE</scope>
    <source>
        <strain evidence="1">CGMCC 1.12707</strain>
    </source>
</reference>
<dbReference type="InterPro" id="IPR041662">
    <property type="entry name" value="SusD-like_2"/>
</dbReference>